<keyword evidence="1" id="KW-0175">Coiled coil</keyword>
<evidence type="ECO:0000313" key="4">
    <source>
        <dbReference type="Proteomes" id="UP001253848"/>
    </source>
</evidence>
<name>A0ABU3DUV2_9FLAO</name>
<reference evidence="3 4" key="1">
    <citation type="submission" date="2023-09" db="EMBL/GenBank/DDBJ databases">
        <authorList>
            <person name="Rey-Velasco X."/>
        </authorList>
    </citation>
    <scope>NUCLEOTIDE SEQUENCE [LARGE SCALE GENOMIC DNA]</scope>
    <source>
        <strain evidence="3 4">F225</strain>
    </source>
</reference>
<keyword evidence="4" id="KW-1185">Reference proteome</keyword>
<feature type="compositionally biased region" description="Basic and acidic residues" evidence="2">
    <location>
        <begin position="29"/>
        <end position="40"/>
    </location>
</feature>
<proteinExistence type="predicted"/>
<feature type="compositionally biased region" description="Polar residues" evidence="2">
    <location>
        <begin position="12"/>
        <end position="24"/>
    </location>
</feature>
<dbReference type="Pfam" id="PF03993">
    <property type="entry name" value="DUF349"/>
    <property type="match status" value="5"/>
</dbReference>
<feature type="compositionally biased region" description="Basic and acidic residues" evidence="2">
    <location>
        <begin position="211"/>
        <end position="221"/>
    </location>
</feature>
<feature type="compositionally biased region" description="Basic and acidic residues" evidence="2">
    <location>
        <begin position="117"/>
        <end position="132"/>
    </location>
</feature>
<feature type="compositionally biased region" description="Basic and acidic residues" evidence="2">
    <location>
        <begin position="1"/>
        <end position="11"/>
    </location>
</feature>
<comment type="caution">
    <text evidence="3">The sequence shown here is derived from an EMBL/GenBank/DDBJ whole genome shotgun (WGS) entry which is preliminary data.</text>
</comment>
<protein>
    <submittedName>
        <fullName evidence="3">DUF349 domain-containing protein</fullName>
    </submittedName>
</protein>
<feature type="coiled-coil region" evidence="1">
    <location>
        <begin position="513"/>
        <end position="540"/>
    </location>
</feature>
<dbReference type="Proteomes" id="UP001253848">
    <property type="component" value="Unassembled WGS sequence"/>
</dbReference>
<feature type="compositionally biased region" description="Polar residues" evidence="2">
    <location>
        <begin position="45"/>
        <end position="69"/>
    </location>
</feature>
<feature type="compositionally biased region" description="Basic and acidic residues" evidence="2">
    <location>
        <begin position="146"/>
        <end position="166"/>
    </location>
</feature>
<dbReference type="EMBL" id="JAVRHN010000011">
    <property type="protein sequence ID" value="MDT0687489.1"/>
    <property type="molecule type" value="Genomic_DNA"/>
</dbReference>
<gene>
    <name evidence="3" type="ORF">RM541_14055</name>
</gene>
<feature type="region of interest" description="Disordered" evidence="2">
    <location>
        <begin position="1"/>
        <end position="240"/>
    </location>
</feature>
<feature type="compositionally biased region" description="Basic and acidic residues" evidence="2">
    <location>
        <begin position="188"/>
        <end position="197"/>
    </location>
</feature>
<evidence type="ECO:0000256" key="1">
    <source>
        <dbReference type="SAM" id="Coils"/>
    </source>
</evidence>
<feature type="compositionally biased region" description="Acidic residues" evidence="2">
    <location>
        <begin position="222"/>
        <end position="235"/>
    </location>
</feature>
<dbReference type="RefSeq" id="WP_311500771.1">
    <property type="nucleotide sequence ID" value="NZ_JAVRHN010000011.1"/>
</dbReference>
<feature type="compositionally biased region" description="Acidic residues" evidence="2">
    <location>
        <begin position="83"/>
        <end position="94"/>
    </location>
</feature>
<organism evidence="3 4">
    <name type="scientific">Autumnicola psychrophila</name>
    <dbReference type="NCBI Taxonomy" id="3075592"/>
    <lineage>
        <taxon>Bacteria</taxon>
        <taxon>Pseudomonadati</taxon>
        <taxon>Bacteroidota</taxon>
        <taxon>Flavobacteriia</taxon>
        <taxon>Flavobacteriales</taxon>
        <taxon>Flavobacteriaceae</taxon>
        <taxon>Autumnicola</taxon>
    </lineage>
</organism>
<accession>A0ABU3DUV2</accession>
<sequence length="813" mass="95668">MSHEENDKENKNLSGVNPNASESTNSEKGAMKESESKAAEESTDENSFSEPVENTQKAQPAENGNSNAPASAKDKSTAASSASEEENEENENDTADAIVQENMKQEDVTAANPTFDSNKEEEQSKSLEEKVNTAKPDAIEADPASEEEKRAAASKVSELEKGKDSDNDSADAFVQENKKQQDLSAKNRNSETEHEHDEDMEGDVAGAMVNENRKTFKSHQEDVDEAVAEDSEDESAVERHDIEKKDYHSMSKEQLTDELEALLKKEKVQAIKDHVTEIRAEFNAKFDEELEEKKEEFLADGGNIIDFHYSTPLKKRFNDLYFDYKEKRNLYYKKLKQDLNQNLNKRLEIIEELKGLIDVEENINTTYKHFKDLQDRWRLAGAIPRDRYNNVWNTYHHHVENFYDFLHLNREFRDLDFKHNLEQKLKVIDRAEELAEEEDVNRAFRELQMLHKMWKEELGPVGKEYREDIWERFSDATKKIHDKRQQYFNNLDEIYEKNWIKKQEIIGKIRDIAEEDYNSHNKWQQEIKELEALREEFFKAGKVPRAKNEETWTEFKQSVRKFNRNKNNFYKNLKKQQYDNLEKKRELIKIADDNKDSDDFKTVTPLMKKIQADWKKIGHVPRKDSDKVWKQFKAACNHYFDRLHASKNEENKEETEAFEQKKDILDKLKALEFTGKKEDDLAKIKEYIAAWKNVGKVPYSKRFIEGKFNKVLDQLFGKLDVNRTKAEMMKYENKIQALNDEDDEKKIRNEHYFLTKKIEETTAEIRQLENNLQFFSNVDEDNPLVQDVHKNINDHKAQLEVWKKKLQKVKSLY</sequence>
<evidence type="ECO:0000313" key="3">
    <source>
        <dbReference type="EMBL" id="MDT0687489.1"/>
    </source>
</evidence>
<evidence type="ECO:0000256" key="2">
    <source>
        <dbReference type="SAM" id="MobiDB-lite"/>
    </source>
</evidence>
<feature type="coiled-coil region" evidence="1">
    <location>
        <begin position="721"/>
        <end position="812"/>
    </location>
</feature>
<dbReference type="InterPro" id="IPR007139">
    <property type="entry name" value="DUF349"/>
</dbReference>